<dbReference type="RefSeq" id="WP_018083693.1">
    <property type="nucleotide sequence ID" value="NZ_AQWM01000040.1"/>
</dbReference>
<evidence type="ECO:0000313" key="3">
    <source>
        <dbReference type="Proteomes" id="UP000017837"/>
    </source>
</evidence>
<reference evidence="2 3" key="1">
    <citation type="journal article" date="2014" name="Nature">
        <title>Sequential evolution of bacterial morphology by co-option of a developmental regulator.</title>
        <authorList>
            <person name="Jiang C."/>
            <person name="Brown P.J."/>
            <person name="Ducret A."/>
            <person name="Brun Y.V."/>
        </authorList>
    </citation>
    <scope>NUCLEOTIDE SEQUENCE [LARGE SCALE GENOMIC DNA]</scope>
    <source>
        <strain evidence="2 3">DSM 16100</strain>
    </source>
</reference>
<accession>V4P6R4</accession>
<keyword evidence="3" id="KW-1185">Reference proteome</keyword>
<evidence type="ECO:0000256" key="1">
    <source>
        <dbReference type="SAM" id="MobiDB-lite"/>
    </source>
</evidence>
<sequence length="82" mass="9019">MSRKTNPRKSATGSVETDRDIDAGIDAVNRLRRVMREAGLLACADALDEAFACCLSDYVTWQDEKGVDQASDPETDPEDKLN</sequence>
<dbReference type="AlphaFoldDB" id="V4P6R4"/>
<dbReference type="PATRIC" id="fig|1121022.4.peg.4111"/>
<proteinExistence type="predicted"/>
<feature type="region of interest" description="Disordered" evidence="1">
    <location>
        <begin position="1"/>
        <end position="20"/>
    </location>
</feature>
<dbReference type="EMBL" id="AWGB01000068">
    <property type="protein sequence ID" value="ESQ83771.1"/>
    <property type="molecule type" value="Genomic_DNA"/>
</dbReference>
<comment type="caution">
    <text evidence="2">The sequence shown here is derived from an EMBL/GenBank/DDBJ whole genome shotgun (WGS) entry which is preliminary data.</text>
</comment>
<dbReference type="STRING" id="1121022.GCA_000376105_04007"/>
<gene>
    <name evidence="2" type="ORF">ABENE_20070</name>
</gene>
<organism evidence="2 3">
    <name type="scientific">Asticcacaulis benevestitus DSM 16100 = ATCC BAA-896</name>
    <dbReference type="NCBI Taxonomy" id="1121022"/>
    <lineage>
        <taxon>Bacteria</taxon>
        <taxon>Pseudomonadati</taxon>
        <taxon>Pseudomonadota</taxon>
        <taxon>Alphaproteobacteria</taxon>
        <taxon>Caulobacterales</taxon>
        <taxon>Caulobacteraceae</taxon>
        <taxon>Asticcacaulis</taxon>
    </lineage>
</organism>
<evidence type="ECO:0000313" key="2">
    <source>
        <dbReference type="EMBL" id="ESQ83771.1"/>
    </source>
</evidence>
<dbReference type="Proteomes" id="UP000017837">
    <property type="component" value="Unassembled WGS sequence"/>
</dbReference>
<name>V4P6R4_9CAUL</name>
<protein>
    <submittedName>
        <fullName evidence="2">Uncharacterized protein</fullName>
    </submittedName>
</protein>
<dbReference type="OrthoDB" id="9931703at2"/>